<organism evidence="2 3">
    <name type="scientific">Scylla paramamosain</name>
    <name type="common">Mud crab</name>
    <dbReference type="NCBI Taxonomy" id="85552"/>
    <lineage>
        <taxon>Eukaryota</taxon>
        <taxon>Metazoa</taxon>
        <taxon>Ecdysozoa</taxon>
        <taxon>Arthropoda</taxon>
        <taxon>Crustacea</taxon>
        <taxon>Multicrustacea</taxon>
        <taxon>Malacostraca</taxon>
        <taxon>Eumalacostraca</taxon>
        <taxon>Eucarida</taxon>
        <taxon>Decapoda</taxon>
        <taxon>Pleocyemata</taxon>
        <taxon>Brachyura</taxon>
        <taxon>Eubrachyura</taxon>
        <taxon>Portunoidea</taxon>
        <taxon>Portunidae</taxon>
        <taxon>Portuninae</taxon>
        <taxon>Scylla</taxon>
    </lineage>
</organism>
<evidence type="ECO:0000313" key="2">
    <source>
        <dbReference type="EMBL" id="KAK8401515.1"/>
    </source>
</evidence>
<proteinExistence type="predicted"/>
<feature type="region of interest" description="Disordered" evidence="1">
    <location>
        <begin position="1"/>
        <end position="23"/>
    </location>
</feature>
<evidence type="ECO:0000256" key="1">
    <source>
        <dbReference type="SAM" id="MobiDB-lite"/>
    </source>
</evidence>
<protein>
    <submittedName>
        <fullName evidence="2">Uncharacterized protein</fullName>
    </submittedName>
</protein>
<keyword evidence="3" id="KW-1185">Reference proteome</keyword>
<feature type="compositionally biased region" description="Basic and acidic residues" evidence="1">
    <location>
        <begin position="87"/>
        <end position="97"/>
    </location>
</feature>
<accession>A0AAW0UN95</accession>
<evidence type="ECO:0000313" key="3">
    <source>
        <dbReference type="Proteomes" id="UP001487740"/>
    </source>
</evidence>
<dbReference type="Proteomes" id="UP001487740">
    <property type="component" value="Unassembled WGS sequence"/>
</dbReference>
<comment type="caution">
    <text evidence="2">The sequence shown here is derived from an EMBL/GenBank/DDBJ whole genome shotgun (WGS) entry which is preliminary data.</text>
</comment>
<gene>
    <name evidence="2" type="ORF">O3P69_001011</name>
</gene>
<sequence>MASLITPQPPSTQAVHRAANTHQVTSNTARGYLMLHADHRGYPSGISKLKFLHVNSNGGRFSGHTQQTGSPAGSIGDSSSQQEGEDDTHGHHPERGGLSETSLGPLPLGGNNNGGGP</sequence>
<dbReference type="AlphaFoldDB" id="A0AAW0UN95"/>
<feature type="compositionally biased region" description="Polar residues" evidence="1">
    <location>
        <begin position="55"/>
        <end position="82"/>
    </location>
</feature>
<dbReference type="EMBL" id="JARAKH010000008">
    <property type="protein sequence ID" value="KAK8401515.1"/>
    <property type="molecule type" value="Genomic_DNA"/>
</dbReference>
<feature type="region of interest" description="Disordered" evidence="1">
    <location>
        <begin position="55"/>
        <end position="117"/>
    </location>
</feature>
<reference evidence="2 3" key="1">
    <citation type="submission" date="2023-03" db="EMBL/GenBank/DDBJ databases">
        <title>High-quality genome of Scylla paramamosain provides insights in environmental adaptation.</title>
        <authorList>
            <person name="Zhang L."/>
        </authorList>
    </citation>
    <scope>NUCLEOTIDE SEQUENCE [LARGE SCALE GENOMIC DNA]</scope>
    <source>
        <strain evidence="2">LZ_2023a</strain>
        <tissue evidence="2">Muscle</tissue>
    </source>
</reference>
<name>A0AAW0UN95_SCYPA</name>